<gene>
    <name evidence="1" type="primary">NDAI0K02270</name>
    <name evidence="1" type="ordered locus">NDAI_0K02270</name>
</gene>
<dbReference type="OMA" id="DSWHTND"/>
<dbReference type="SUPFAM" id="SSF160683">
    <property type="entry name" value="YNR034W-A-like"/>
    <property type="match status" value="1"/>
</dbReference>
<protein>
    <submittedName>
        <fullName evidence="1">Uncharacterized protein</fullName>
    </submittedName>
</protein>
<dbReference type="AlphaFoldDB" id="G0WI07"/>
<accession>G0WI07</accession>
<dbReference type="OrthoDB" id="4057220at2759"/>
<name>G0WI07_NAUDC</name>
<sequence>MTKNDLKEFKTYEQLLPRALGTLTFDEKKNLVDTSGFGKELSKTTHIPEILRKCDKELGRIGYTVFDDSRHVGRAFQKGGKTVVLFTEKSGEDSWHTNDKDNHGVMLPTN</sequence>
<dbReference type="HOGENOM" id="CLU_173479_0_0_1"/>
<evidence type="ECO:0000313" key="2">
    <source>
        <dbReference type="Proteomes" id="UP000000689"/>
    </source>
</evidence>
<dbReference type="EMBL" id="HE580277">
    <property type="protein sequence ID" value="CCD27418.1"/>
    <property type="molecule type" value="Genomic_DNA"/>
</dbReference>
<keyword evidence="2" id="KW-1185">Reference proteome</keyword>
<dbReference type="InterPro" id="IPR021591">
    <property type="entry name" value="YNR034W-A/EGO2"/>
</dbReference>
<organism evidence="1 2">
    <name type="scientific">Naumovozyma dairenensis (strain ATCC 10597 / BCRC 20456 / CBS 421 / NBRC 0211 / NRRL Y-12639)</name>
    <name type="common">Saccharomyces dairenensis</name>
    <dbReference type="NCBI Taxonomy" id="1071378"/>
    <lineage>
        <taxon>Eukaryota</taxon>
        <taxon>Fungi</taxon>
        <taxon>Dikarya</taxon>
        <taxon>Ascomycota</taxon>
        <taxon>Saccharomycotina</taxon>
        <taxon>Saccharomycetes</taxon>
        <taxon>Saccharomycetales</taxon>
        <taxon>Saccharomycetaceae</taxon>
        <taxon>Naumovozyma</taxon>
    </lineage>
</organism>
<dbReference type="InterPro" id="IPR035098">
    <property type="entry name" value="YNR034W-A/EGO2_sf"/>
</dbReference>
<proteinExistence type="predicted"/>
<dbReference type="eggNOG" id="ENOG502SEHX">
    <property type="taxonomic scope" value="Eukaryota"/>
</dbReference>
<dbReference type="RefSeq" id="XP_003672661.1">
    <property type="nucleotide sequence ID" value="XM_003672613.1"/>
</dbReference>
<dbReference type="GO" id="GO:0005829">
    <property type="term" value="C:cytosol"/>
    <property type="evidence" value="ECO:0007669"/>
    <property type="project" value="EnsemblFungi"/>
</dbReference>
<reference evidence="1 2" key="1">
    <citation type="journal article" date="2011" name="Proc. Natl. Acad. Sci. U.S.A.">
        <title>Evolutionary erosion of yeast sex chromosomes by mating-type switching accidents.</title>
        <authorList>
            <person name="Gordon J.L."/>
            <person name="Armisen D."/>
            <person name="Proux-Wera E."/>
            <person name="Oheigeartaigh S.S."/>
            <person name="Byrne K.P."/>
            <person name="Wolfe K.H."/>
        </authorList>
    </citation>
    <scope>NUCLEOTIDE SEQUENCE [LARGE SCALE GENOMIC DNA]</scope>
    <source>
        <strain evidence="2">ATCC 10597 / BCRC 20456 / CBS 421 / NBRC 0211 / NRRL Y-12639</strain>
    </source>
</reference>
<dbReference type="KEGG" id="ndi:NDAI_0K02270"/>
<dbReference type="Proteomes" id="UP000000689">
    <property type="component" value="Chromosome 11"/>
</dbReference>
<dbReference type="GeneID" id="11497863"/>
<evidence type="ECO:0000313" key="1">
    <source>
        <dbReference type="EMBL" id="CCD27418.1"/>
    </source>
</evidence>
<dbReference type="Gene3D" id="3.40.1840.10">
    <property type="entry name" value="YNR034W-A-like"/>
    <property type="match status" value="1"/>
</dbReference>
<dbReference type="Pfam" id="PF11503">
    <property type="entry name" value="YNR034W-A-like"/>
    <property type="match status" value="1"/>
</dbReference>